<sequence length="372" mass="41923">MNKANMKGTMMLSQLNLRFHKKLIEALKMRAGRENTSVNALAERFLDNGLKTAAAGDGYFQLIADPEATVRQLYRHIILGQTFGTSALSRDELRFMLVHTREAFLRGHNRLATLPALGSLLDITRDLLAWQMEHDRPVDGHYLKGIFRLAGENWTEEFDAFREELRPVVDQMYAEHLLRPLESDCFELAEVPDAVLAEIFTLPRLKTIFPLMLRGLEWSGEKARDLAQELRPVIPAVTETIEAGTLRLEIRIDGQHPGERPGAWYTTPRLHLLITGQDFVVPYGWEAFSELLGLFSLYARHPEALAHGHQGERVMFSPPGHVTPEGFFGIDGLRIFLPAAAFEKLVSELTVKCQEGPLAKALTGLRCLYGDL</sequence>
<evidence type="ECO:0000313" key="3">
    <source>
        <dbReference type="Proteomes" id="UP000039541"/>
    </source>
</evidence>
<organism evidence="2 4">
    <name type="scientific">Salmonella enterica subsp. enterica serovar Bovismorbificans</name>
    <dbReference type="NCBI Taxonomy" id="58097"/>
    <lineage>
        <taxon>Bacteria</taxon>
        <taxon>Pseudomonadati</taxon>
        <taxon>Pseudomonadota</taxon>
        <taxon>Gammaproteobacteria</taxon>
        <taxon>Enterobacterales</taxon>
        <taxon>Enterobacteriaceae</taxon>
        <taxon>Salmonella</taxon>
    </lineage>
</organism>
<accession>A0A0T9Y321</accession>
<dbReference type="Proteomes" id="UP000039541">
    <property type="component" value="Unassembled WGS sequence"/>
</dbReference>
<evidence type="ECO:0000313" key="2">
    <source>
        <dbReference type="EMBL" id="SUE45295.1"/>
    </source>
</evidence>
<reference evidence="1 3" key="1">
    <citation type="submission" date="2015-03" db="EMBL/GenBank/DDBJ databases">
        <authorList>
            <consortium name="Pathogen Informatics"/>
        </authorList>
    </citation>
    <scope>NUCLEOTIDE SEQUENCE [LARGE SCALE GENOMIC DNA]</scope>
    <source>
        <strain evidence="1 3">3476</strain>
    </source>
</reference>
<proteinExistence type="predicted"/>
<dbReference type="Proteomes" id="UP000254190">
    <property type="component" value="Unassembled WGS sequence"/>
</dbReference>
<dbReference type="AlphaFoldDB" id="A0A0T9Y321"/>
<evidence type="ECO:0000313" key="1">
    <source>
        <dbReference type="EMBL" id="CNV11521.1"/>
    </source>
</evidence>
<protein>
    <submittedName>
        <fullName evidence="2">Transcriptional repressor pifC</fullName>
    </submittedName>
</protein>
<reference evidence="2 4" key="2">
    <citation type="submission" date="2018-06" db="EMBL/GenBank/DDBJ databases">
        <authorList>
            <consortium name="Pathogen Informatics"/>
            <person name="Doyle S."/>
        </authorList>
    </citation>
    <scope>NUCLEOTIDE SEQUENCE [LARGE SCALE GENOMIC DNA]</scope>
    <source>
        <strain evidence="2 4">NCTC5754</strain>
    </source>
</reference>
<evidence type="ECO:0000313" key="4">
    <source>
        <dbReference type="Proteomes" id="UP000254190"/>
    </source>
</evidence>
<name>A0A0T9Y321_SALET</name>
<dbReference type="EMBL" id="UGVQ01000001">
    <property type="protein sequence ID" value="SUE45295.1"/>
    <property type="molecule type" value="Genomic_DNA"/>
</dbReference>
<gene>
    <name evidence="2" type="primary">pifC</name>
    <name evidence="1" type="ORF">ERS008202_04358</name>
    <name evidence="2" type="ORF">NCTC5754_00061</name>
</gene>
<dbReference type="EMBL" id="CQPC01000087">
    <property type="protein sequence ID" value="CNV11521.1"/>
    <property type="molecule type" value="Genomic_DNA"/>
</dbReference>